<organism evidence="18">
    <name type="scientific">uncultured Rubrobacteraceae bacterium</name>
    <dbReference type="NCBI Taxonomy" id="349277"/>
    <lineage>
        <taxon>Bacteria</taxon>
        <taxon>Bacillati</taxon>
        <taxon>Actinomycetota</taxon>
        <taxon>Rubrobacteria</taxon>
        <taxon>Rubrobacterales</taxon>
        <taxon>Rubrobacteraceae</taxon>
        <taxon>environmental samples</taxon>
    </lineage>
</organism>
<feature type="active site" description="Proton acceptor" evidence="12">
    <location>
        <position position="305"/>
    </location>
</feature>
<keyword evidence="10" id="KW-1015">Disulfide bond</keyword>
<feature type="domain" description="Copper amine oxidase catalytic" evidence="15">
    <location>
        <begin position="228"/>
        <end position="632"/>
    </location>
</feature>
<dbReference type="InterPro" id="IPR054157">
    <property type="entry name" value="AGAO-like_N2"/>
</dbReference>
<dbReference type="InterPro" id="IPR015798">
    <property type="entry name" value="Cu_amine_oxidase_C"/>
</dbReference>
<evidence type="ECO:0000256" key="11">
    <source>
        <dbReference type="ARBA" id="ARBA00023211"/>
    </source>
</evidence>
<dbReference type="InterPro" id="IPR016182">
    <property type="entry name" value="Cu_amine_oxidase_N-reg"/>
</dbReference>
<dbReference type="GO" id="GO:0005507">
    <property type="term" value="F:copper ion binding"/>
    <property type="evidence" value="ECO:0007669"/>
    <property type="project" value="InterPro"/>
</dbReference>
<evidence type="ECO:0000256" key="1">
    <source>
        <dbReference type="ARBA" id="ARBA00001935"/>
    </source>
</evidence>
<dbReference type="Gene3D" id="2.70.98.20">
    <property type="entry name" value="Copper amine oxidase, catalytic domain"/>
    <property type="match status" value="1"/>
</dbReference>
<dbReference type="Pfam" id="PF02728">
    <property type="entry name" value="Cu_amine_oxidN3"/>
    <property type="match status" value="1"/>
</dbReference>
<dbReference type="Pfam" id="PF01179">
    <property type="entry name" value="Cu_amine_oxid"/>
    <property type="match status" value="1"/>
</dbReference>
<keyword evidence="7 12" id="KW-0801">TPQ</keyword>
<dbReference type="InterPro" id="IPR036460">
    <property type="entry name" value="Cu_amine_oxidase_C_sf"/>
</dbReference>
<sequence>MAQTRRSSVAAADLLAPLTGEEISAAVGILTEERELGAKSRFAGVYLNEPPKEKVLAYKSGEEAPEREAFVIVLDGSNGETYEALVSLTQGKVNSWEHAEGAQPSIMLDEFDECERATKEDPEFREALKKRGITNLDLVCVEPWSAGFYGDDDGDDDKRRLLRTLVYTRLEPGDNPYAHPVDDLVAVFDLNSMKVVRVEDFGVVPVPQEKGNYTPEAVGQMREDLKPIEITQPEGPSFELNGHEISWQKWRFVVGFTPREGIVLHNVTYRDGDRERSVLYRASLAEMVVPYGDPDPVQYRKNAFDAGEYNIGALANSLELGCDCLGEIRYLDAVMADSRGNPLPIKNAICLHEEDFGLLSKHTDFRTGQVDVRRSRRFVASFIATVANYEYGFYWYFYQDGTIEFEVKLTGIVSTAYASPEESPKYGQLLNKEGLYAPIHQHLFNVRLDLDIDGRENSVYEVHTEAEPIGSENPHGNAFFAKPTLLKSEKEAQQVVDSMAARYWKVVNPSVKNAVGEPVGYKLIPHGNVLPFAQPESHIVKRAGFATKHFWATPYKPSELYAAGDYPNQHRGGSGLPEYTKDDRPIENEDVVIWYTLGSHHTVRLEDWPVMPMQYAGFKLQPIGFFDQNPSLDVPPPGGNGHCHHGG</sequence>
<dbReference type="EMBL" id="CADCUT010000226">
    <property type="protein sequence ID" value="CAA9439531.1"/>
    <property type="molecule type" value="Genomic_DNA"/>
</dbReference>
<dbReference type="GO" id="GO:0009308">
    <property type="term" value="P:amine metabolic process"/>
    <property type="evidence" value="ECO:0007669"/>
    <property type="project" value="UniProtKB-UniRule"/>
</dbReference>
<gene>
    <name evidence="18" type="ORF">AVDCRST_MAG03-3875</name>
</gene>
<name>A0A6J4QAZ9_9ACTN</name>
<feature type="domain" description="Copper amine oxidase N3-terminal" evidence="16">
    <location>
        <begin position="104"/>
        <end position="206"/>
    </location>
</feature>
<dbReference type="EC" id="1.4.3.-" evidence="14"/>
<evidence type="ECO:0000259" key="17">
    <source>
        <dbReference type="Pfam" id="PF21994"/>
    </source>
</evidence>
<evidence type="ECO:0000256" key="8">
    <source>
        <dbReference type="ARBA" id="ARBA00023002"/>
    </source>
</evidence>
<evidence type="ECO:0000259" key="16">
    <source>
        <dbReference type="Pfam" id="PF02728"/>
    </source>
</evidence>
<dbReference type="Pfam" id="PF21994">
    <property type="entry name" value="AGAO-like_N2"/>
    <property type="match status" value="1"/>
</dbReference>
<evidence type="ECO:0000256" key="10">
    <source>
        <dbReference type="ARBA" id="ARBA00023157"/>
    </source>
</evidence>
<dbReference type="PANTHER" id="PTHR10638">
    <property type="entry name" value="COPPER AMINE OXIDASE"/>
    <property type="match status" value="1"/>
</dbReference>
<comment type="similarity">
    <text evidence="4 14">Belongs to the copper/topaquinone oxidase family.</text>
</comment>
<dbReference type="SUPFAM" id="SSF49998">
    <property type="entry name" value="Amine oxidase catalytic domain"/>
    <property type="match status" value="1"/>
</dbReference>
<evidence type="ECO:0000313" key="18">
    <source>
        <dbReference type="EMBL" id="CAA9439531.1"/>
    </source>
</evidence>
<evidence type="ECO:0000256" key="4">
    <source>
        <dbReference type="ARBA" id="ARBA00007983"/>
    </source>
</evidence>
<comment type="subunit">
    <text evidence="5">Homodimer.</text>
</comment>
<evidence type="ECO:0000256" key="13">
    <source>
        <dbReference type="PIRSR" id="PIRSR600269-51"/>
    </source>
</evidence>
<dbReference type="SUPFAM" id="SSF54416">
    <property type="entry name" value="Amine oxidase N-terminal region"/>
    <property type="match status" value="2"/>
</dbReference>
<evidence type="ECO:0000256" key="6">
    <source>
        <dbReference type="ARBA" id="ARBA00022723"/>
    </source>
</evidence>
<dbReference type="Gene3D" id="3.10.450.40">
    <property type="match status" value="2"/>
</dbReference>
<dbReference type="GO" id="GO:0048038">
    <property type="term" value="F:quinone binding"/>
    <property type="evidence" value="ECO:0007669"/>
    <property type="project" value="InterPro"/>
</dbReference>
<feature type="active site" description="Schiff-base intermediate with substrate; via topaquinone" evidence="12">
    <location>
        <position position="389"/>
    </location>
</feature>
<reference evidence="18" key="1">
    <citation type="submission" date="2020-02" db="EMBL/GenBank/DDBJ databases">
        <authorList>
            <person name="Meier V. D."/>
        </authorList>
    </citation>
    <scope>NUCLEOTIDE SEQUENCE</scope>
    <source>
        <strain evidence="18">AVDCRST_MAG03</strain>
    </source>
</reference>
<comment type="cofactor">
    <cofactor evidence="2">
        <name>Mn(2+)</name>
        <dbReference type="ChEBI" id="CHEBI:29035"/>
    </cofactor>
</comment>
<dbReference type="AlphaFoldDB" id="A0A6J4QAZ9"/>
<dbReference type="InterPro" id="IPR000269">
    <property type="entry name" value="Cu_amine_oxidase"/>
</dbReference>
<evidence type="ECO:0000256" key="2">
    <source>
        <dbReference type="ARBA" id="ARBA00001936"/>
    </source>
</evidence>
<protein>
    <recommendedName>
        <fullName evidence="14">Amine oxidase</fullName>
        <ecNumber evidence="14">1.4.3.-</ecNumber>
    </recommendedName>
</protein>
<accession>A0A6J4QAZ9</accession>
<dbReference type="FunFam" id="2.70.98.20:FF:000001">
    <property type="entry name" value="Amine oxidase"/>
    <property type="match status" value="1"/>
</dbReference>
<comment type="PTM">
    <text evidence="13 14">Topaquinone (TPQ) is generated by copper-dependent autoxidation of a specific tyrosyl residue.</text>
</comment>
<dbReference type="NCBIfam" id="NF008559">
    <property type="entry name" value="PRK11504.1"/>
    <property type="match status" value="1"/>
</dbReference>
<keyword evidence="9 14" id="KW-0186">Copper</keyword>
<keyword evidence="8 14" id="KW-0560">Oxidoreductase</keyword>
<dbReference type="PANTHER" id="PTHR10638:SF86">
    <property type="entry name" value="COPPER AMINE OXIDASE 1-RELATED"/>
    <property type="match status" value="1"/>
</dbReference>
<evidence type="ECO:0000256" key="3">
    <source>
        <dbReference type="ARBA" id="ARBA00001947"/>
    </source>
</evidence>
<evidence type="ECO:0000256" key="12">
    <source>
        <dbReference type="PIRSR" id="PIRSR600269-50"/>
    </source>
</evidence>
<feature type="modified residue" description="2',4',5'-topaquinone" evidence="13">
    <location>
        <position position="389"/>
    </location>
</feature>
<comment type="cofactor">
    <cofactor evidence="3">
        <name>Zn(2+)</name>
        <dbReference type="ChEBI" id="CHEBI:29105"/>
    </cofactor>
</comment>
<evidence type="ECO:0000256" key="7">
    <source>
        <dbReference type="ARBA" id="ARBA00022772"/>
    </source>
</evidence>
<proteinExistence type="inferred from homology"/>
<keyword evidence="11" id="KW-0464">Manganese</keyword>
<dbReference type="InterPro" id="IPR015802">
    <property type="entry name" value="Cu_amine_oxidase_N3"/>
</dbReference>
<evidence type="ECO:0000259" key="15">
    <source>
        <dbReference type="Pfam" id="PF01179"/>
    </source>
</evidence>
<keyword evidence="6 14" id="KW-0479">Metal-binding</keyword>
<comment type="cofactor">
    <cofactor evidence="14">
        <name>Cu cation</name>
        <dbReference type="ChEBI" id="CHEBI:23378"/>
    </cofactor>
    <text evidence="14">Contains 1 topaquinone per subunit.</text>
</comment>
<evidence type="ECO:0000256" key="14">
    <source>
        <dbReference type="RuleBase" id="RU000672"/>
    </source>
</evidence>
<feature type="domain" description="AGAO-like N2" evidence="17">
    <location>
        <begin position="19"/>
        <end position="95"/>
    </location>
</feature>
<evidence type="ECO:0000256" key="5">
    <source>
        <dbReference type="ARBA" id="ARBA00011738"/>
    </source>
</evidence>
<evidence type="ECO:0000256" key="9">
    <source>
        <dbReference type="ARBA" id="ARBA00023008"/>
    </source>
</evidence>
<comment type="cofactor">
    <cofactor evidence="1">
        <name>Cu cation</name>
        <dbReference type="ChEBI" id="CHEBI:23378"/>
    </cofactor>
</comment>
<dbReference type="GO" id="GO:0008131">
    <property type="term" value="F:primary methylamine oxidase activity"/>
    <property type="evidence" value="ECO:0007669"/>
    <property type="project" value="InterPro"/>
</dbReference>